<name>A0A8S1PSH8_9CILI</name>
<keyword evidence="4" id="KW-1185">Reference proteome</keyword>
<evidence type="ECO:0000256" key="1">
    <source>
        <dbReference type="SAM" id="Coils"/>
    </source>
</evidence>
<accession>A0A8S1PSH8</accession>
<sequence>MGNVFCYEREEENVHWKQQLENTCQGMKKEMCWAEPILIQLKDLRVSNKYQKQLHTFAQSYSESSITEIQNSLRSRQSTRDQRNIQTIIKRTGFTEEDLVENFIKPNRASINLSIQSITPSYIYHEKTSNVGMGGSQVNFEDQMCFFVQITDKIKEHFDQPNELGIMIIHFRHSLNQQHKDSTFKQLHEQLTLFCRTLYETIVIYYDMINLKKKYQNHAILLNEETMLNFIVNYVMSNEGIYRVIYNSLLKQLAQIQKQTEEYFKQNKEIRVEDLDIPKDFQLKESQNPYGQAIQTLQKLNKKLGPSSKVKVIINFSQQIQQQVREANQNRGSSLLMQADDLLPIIKYILIKSQIYDIDVHLTYIEKLITNGMLNSTSGYYVVTLQAALASLRNNLNKQQFNQQK</sequence>
<evidence type="ECO:0000313" key="4">
    <source>
        <dbReference type="Proteomes" id="UP000692954"/>
    </source>
</evidence>
<evidence type="ECO:0000259" key="2">
    <source>
        <dbReference type="PROSITE" id="PS51205"/>
    </source>
</evidence>
<feature type="domain" description="VPS9" evidence="2">
    <location>
        <begin position="254"/>
        <end position="401"/>
    </location>
</feature>
<dbReference type="EMBL" id="CAJJDN010000086">
    <property type="protein sequence ID" value="CAD8106115.1"/>
    <property type="molecule type" value="Genomic_DNA"/>
</dbReference>
<dbReference type="PROSITE" id="PS51205">
    <property type="entry name" value="VPS9"/>
    <property type="match status" value="1"/>
</dbReference>
<dbReference type="AlphaFoldDB" id="A0A8S1PSH8"/>
<dbReference type="InterPro" id="IPR003123">
    <property type="entry name" value="VPS9"/>
</dbReference>
<dbReference type="InterPro" id="IPR051248">
    <property type="entry name" value="UPF0507/Ank_repeat_27"/>
</dbReference>
<gene>
    <name evidence="3" type="ORF">PSON_ATCC_30995.1.T0860034</name>
</gene>
<dbReference type="PANTHER" id="PTHR24170:SF3">
    <property type="entry name" value="CHROMOSOME UNDETERMINED SCAFFOLD_166, WHOLE GENOME SHOTGUN SEQUENCE"/>
    <property type="match status" value="1"/>
</dbReference>
<keyword evidence="1" id="KW-0175">Coiled coil</keyword>
<dbReference type="PANTHER" id="PTHR24170">
    <property type="entry name" value="ANKYRIN REPEAT DOMAIN-CONTAINING PROTEIN 27"/>
    <property type="match status" value="1"/>
</dbReference>
<dbReference type="Pfam" id="PF02204">
    <property type="entry name" value="VPS9"/>
    <property type="match status" value="1"/>
</dbReference>
<dbReference type="Proteomes" id="UP000692954">
    <property type="component" value="Unassembled WGS sequence"/>
</dbReference>
<organism evidence="3 4">
    <name type="scientific">Paramecium sonneborni</name>
    <dbReference type="NCBI Taxonomy" id="65129"/>
    <lineage>
        <taxon>Eukaryota</taxon>
        <taxon>Sar</taxon>
        <taxon>Alveolata</taxon>
        <taxon>Ciliophora</taxon>
        <taxon>Intramacronucleata</taxon>
        <taxon>Oligohymenophorea</taxon>
        <taxon>Peniculida</taxon>
        <taxon>Parameciidae</taxon>
        <taxon>Paramecium</taxon>
    </lineage>
</organism>
<feature type="coiled-coil region" evidence="1">
    <location>
        <begin position="246"/>
        <end position="273"/>
    </location>
</feature>
<reference evidence="3" key="1">
    <citation type="submission" date="2021-01" db="EMBL/GenBank/DDBJ databases">
        <authorList>
            <consortium name="Genoscope - CEA"/>
            <person name="William W."/>
        </authorList>
    </citation>
    <scope>NUCLEOTIDE SEQUENCE</scope>
</reference>
<protein>
    <recommendedName>
        <fullName evidence="2">VPS9 domain-containing protein</fullName>
    </recommendedName>
</protein>
<comment type="caution">
    <text evidence="3">The sequence shown here is derived from an EMBL/GenBank/DDBJ whole genome shotgun (WGS) entry which is preliminary data.</text>
</comment>
<proteinExistence type="predicted"/>
<evidence type="ECO:0000313" key="3">
    <source>
        <dbReference type="EMBL" id="CAD8106115.1"/>
    </source>
</evidence>
<dbReference type="OrthoDB" id="313567at2759"/>
<dbReference type="SMART" id="SM00167">
    <property type="entry name" value="VPS9"/>
    <property type="match status" value="1"/>
</dbReference>